<dbReference type="InterPro" id="IPR006115">
    <property type="entry name" value="6PGDH_NADP-bd"/>
</dbReference>
<dbReference type="SUPFAM" id="SSF48179">
    <property type="entry name" value="6-phosphogluconate dehydrogenase C-terminal domain-like"/>
    <property type="match status" value="1"/>
</dbReference>
<dbReference type="Gene3D" id="3.40.50.720">
    <property type="entry name" value="NAD(P)-binding Rossmann-like Domain"/>
    <property type="match status" value="1"/>
</dbReference>
<keyword evidence="8" id="KW-1185">Reference proteome</keyword>
<evidence type="ECO:0000313" key="8">
    <source>
        <dbReference type="Proteomes" id="UP000179627"/>
    </source>
</evidence>
<dbReference type="SUPFAM" id="SSF51735">
    <property type="entry name" value="NAD(P)-binding Rossmann-fold domains"/>
    <property type="match status" value="1"/>
</dbReference>
<dbReference type="PANTHER" id="PTHR22981">
    <property type="entry name" value="3-HYDROXYISOBUTYRATE DEHYDROGENASE-RELATED"/>
    <property type="match status" value="1"/>
</dbReference>
<evidence type="ECO:0000259" key="6">
    <source>
        <dbReference type="Pfam" id="PF14833"/>
    </source>
</evidence>
<evidence type="ECO:0000256" key="4">
    <source>
        <dbReference type="PIRSR" id="PIRSR000103-1"/>
    </source>
</evidence>
<dbReference type="InterPro" id="IPR029154">
    <property type="entry name" value="HIBADH-like_NADP-bd"/>
</dbReference>
<dbReference type="GO" id="GO:0050661">
    <property type="term" value="F:NADP binding"/>
    <property type="evidence" value="ECO:0007669"/>
    <property type="project" value="InterPro"/>
</dbReference>
<feature type="domain" description="6-phosphogluconate dehydrogenase NADP-binding" evidence="5">
    <location>
        <begin position="1"/>
        <end position="141"/>
    </location>
</feature>
<reference evidence="8" key="1">
    <citation type="submission" date="2016-07" db="EMBL/GenBank/DDBJ databases">
        <title>Sequence Frankia sp. strain CcI1.17.</title>
        <authorList>
            <person name="Ghodhbane-Gtari F."/>
            <person name="Swanson E."/>
            <person name="Gueddou A."/>
            <person name="Morris K."/>
            <person name="Hezbri K."/>
            <person name="Ktari A."/>
            <person name="Nouioui I."/>
            <person name="Abebe-Akele F."/>
            <person name="Simpson S."/>
            <person name="Thomas K."/>
            <person name="Gtari M."/>
            <person name="Tisa L.S."/>
            <person name="Hurst S."/>
        </authorList>
    </citation>
    <scope>NUCLEOTIDE SEQUENCE [LARGE SCALE GENOMIC DNA]</scope>
    <source>
        <strain evidence="8">Cc1.17</strain>
    </source>
</reference>
<evidence type="ECO:0000256" key="1">
    <source>
        <dbReference type="ARBA" id="ARBA00009080"/>
    </source>
</evidence>
<dbReference type="PANTHER" id="PTHR22981:SF7">
    <property type="entry name" value="3-HYDROXYISOBUTYRATE DEHYDROGENASE, MITOCHONDRIAL"/>
    <property type="match status" value="1"/>
</dbReference>
<dbReference type="Gene3D" id="1.10.1040.10">
    <property type="entry name" value="N-(1-d-carboxylethyl)-l-norvaline Dehydrogenase, domain 2"/>
    <property type="match status" value="1"/>
</dbReference>
<comment type="caution">
    <text evidence="7">The sequence shown here is derived from an EMBL/GenBank/DDBJ whole genome shotgun (WGS) entry which is preliminary data.</text>
</comment>
<protein>
    <submittedName>
        <fullName evidence="7">NADPH nitroreductase</fullName>
    </submittedName>
</protein>
<dbReference type="Proteomes" id="UP000179627">
    <property type="component" value="Unassembled WGS sequence"/>
</dbReference>
<proteinExistence type="inferred from homology"/>
<dbReference type="InterPro" id="IPR013328">
    <property type="entry name" value="6PGD_dom2"/>
</dbReference>
<evidence type="ECO:0000256" key="3">
    <source>
        <dbReference type="ARBA" id="ARBA00023027"/>
    </source>
</evidence>
<dbReference type="Pfam" id="PF03446">
    <property type="entry name" value="NAD_binding_2"/>
    <property type="match status" value="1"/>
</dbReference>
<dbReference type="Pfam" id="PF14833">
    <property type="entry name" value="NAD_binding_11"/>
    <property type="match status" value="1"/>
</dbReference>
<accession>A0A1S1R906</accession>
<feature type="domain" description="3-hydroxyisobutyrate dehydrogenase-like NAD-binding" evidence="6">
    <location>
        <begin position="150"/>
        <end position="267"/>
    </location>
</feature>
<dbReference type="AlphaFoldDB" id="A0A1S1R906"/>
<keyword evidence="2" id="KW-0560">Oxidoreductase</keyword>
<dbReference type="EMBL" id="MBLM01000047">
    <property type="protein sequence ID" value="OHV42436.1"/>
    <property type="molecule type" value="Genomic_DNA"/>
</dbReference>
<dbReference type="GO" id="GO:0016616">
    <property type="term" value="F:oxidoreductase activity, acting on the CH-OH group of donors, NAD or NADP as acceptor"/>
    <property type="evidence" value="ECO:0007669"/>
    <property type="project" value="TreeGrafter"/>
</dbReference>
<name>A0A1S1R906_9ACTN</name>
<evidence type="ECO:0000313" key="7">
    <source>
        <dbReference type="EMBL" id="OHV42436.1"/>
    </source>
</evidence>
<keyword evidence="3" id="KW-0520">NAD</keyword>
<gene>
    <name evidence="7" type="ORF">CC117_12345</name>
</gene>
<evidence type="ECO:0000259" key="5">
    <source>
        <dbReference type="Pfam" id="PF03446"/>
    </source>
</evidence>
<organism evidence="7 8">
    <name type="scientific">Parafrankia colletiae</name>
    <dbReference type="NCBI Taxonomy" id="573497"/>
    <lineage>
        <taxon>Bacteria</taxon>
        <taxon>Bacillati</taxon>
        <taxon>Actinomycetota</taxon>
        <taxon>Actinomycetes</taxon>
        <taxon>Frankiales</taxon>
        <taxon>Frankiaceae</taxon>
        <taxon>Parafrankia</taxon>
    </lineage>
</organism>
<dbReference type="InterPro" id="IPR036291">
    <property type="entry name" value="NAD(P)-bd_dom_sf"/>
</dbReference>
<dbReference type="InterPro" id="IPR015815">
    <property type="entry name" value="HIBADH-related"/>
</dbReference>
<dbReference type="GO" id="GO:0051287">
    <property type="term" value="F:NAD binding"/>
    <property type="evidence" value="ECO:0007669"/>
    <property type="project" value="InterPro"/>
</dbReference>
<dbReference type="InterPro" id="IPR008927">
    <property type="entry name" value="6-PGluconate_DH-like_C_sf"/>
</dbReference>
<evidence type="ECO:0000256" key="2">
    <source>
        <dbReference type="ARBA" id="ARBA00023002"/>
    </source>
</evidence>
<comment type="similarity">
    <text evidence="1">Belongs to the HIBADH-related family.</text>
</comment>
<feature type="active site" evidence="4">
    <location>
        <position position="156"/>
    </location>
</feature>
<dbReference type="PIRSF" id="PIRSF000103">
    <property type="entry name" value="HIBADH"/>
    <property type="match status" value="1"/>
</dbReference>
<sequence>MGSVLAHNLVEAGHVVVCHDLAGADRAPAGASFAASVGAVAAASATVVLSLPDGLASAQVVGEIVGTVARTALTVVETSTIGVVHARNNAALLETAGMGLVDAPVSGGVAGARSRTLTVMYSGDEASCARAVPVLAGLSDRRIRVGDRPGLAQAMKLANNYLSATALAATSEAIAFGTAAGLSMTTMLDVLNTSSGQNSATSDKFPNHVLTGGYAAGFANSLMAKDVGLYLDEVAAAGGPDEVGRPVAALWRRFADQRPGADFTAIYPFVAPEDAASD</sequence>